<dbReference type="EMBL" id="BAABLM010000010">
    <property type="protein sequence ID" value="GAA4685114.1"/>
    <property type="molecule type" value="Genomic_DNA"/>
</dbReference>
<evidence type="ECO:0000313" key="1">
    <source>
        <dbReference type="EMBL" id="GAA4685114.1"/>
    </source>
</evidence>
<sequence length="90" mass="10030">MAVQITHIRVADPASHETITHYAWNQNGLTGTWTKAQGVSYVTAHPGDTFVNHGGRTVAVSVWQEVGKLPYLRTHADGYWNDNLLSLPRF</sequence>
<comment type="caution">
    <text evidence="1">The sequence shown here is derived from an EMBL/GenBank/DDBJ whole genome shotgun (WGS) entry which is preliminary data.</text>
</comment>
<evidence type="ECO:0008006" key="3">
    <source>
        <dbReference type="Google" id="ProtNLM"/>
    </source>
</evidence>
<protein>
    <recommendedName>
        <fullName evidence="3">DUF3892 domain-containing protein</fullName>
    </recommendedName>
</protein>
<organism evidence="1 2">
    <name type="scientific">Frondihabitans cladoniiphilus</name>
    <dbReference type="NCBI Taxonomy" id="715785"/>
    <lineage>
        <taxon>Bacteria</taxon>
        <taxon>Bacillati</taxon>
        <taxon>Actinomycetota</taxon>
        <taxon>Actinomycetes</taxon>
        <taxon>Micrococcales</taxon>
        <taxon>Microbacteriaceae</taxon>
        <taxon>Frondihabitans</taxon>
    </lineage>
</organism>
<dbReference type="InterPro" id="IPR024997">
    <property type="entry name" value="DUF3892"/>
</dbReference>
<dbReference type="Pfam" id="PF13031">
    <property type="entry name" value="DUF3892"/>
    <property type="match status" value="1"/>
</dbReference>
<proteinExistence type="predicted"/>
<dbReference type="RefSeq" id="WP_345377154.1">
    <property type="nucleotide sequence ID" value="NZ_BAABLM010000010.1"/>
</dbReference>
<gene>
    <name evidence="1" type="ORF">GCM10025780_34320</name>
</gene>
<keyword evidence="2" id="KW-1185">Reference proteome</keyword>
<accession>A0ABP8WA07</accession>
<evidence type="ECO:0000313" key="2">
    <source>
        <dbReference type="Proteomes" id="UP001501295"/>
    </source>
</evidence>
<dbReference type="Proteomes" id="UP001501295">
    <property type="component" value="Unassembled WGS sequence"/>
</dbReference>
<reference evidence="2" key="1">
    <citation type="journal article" date="2019" name="Int. J. Syst. Evol. Microbiol.">
        <title>The Global Catalogue of Microorganisms (GCM) 10K type strain sequencing project: providing services to taxonomists for standard genome sequencing and annotation.</title>
        <authorList>
            <consortium name="The Broad Institute Genomics Platform"/>
            <consortium name="The Broad Institute Genome Sequencing Center for Infectious Disease"/>
            <person name="Wu L."/>
            <person name="Ma J."/>
        </authorList>
    </citation>
    <scope>NUCLEOTIDE SEQUENCE [LARGE SCALE GENOMIC DNA]</scope>
    <source>
        <strain evidence="2">JCM 18956</strain>
    </source>
</reference>
<name>A0ABP8WA07_9MICO</name>